<protein>
    <submittedName>
        <fullName evidence="1">Uncharacterized protein</fullName>
    </submittedName>
</protein>
<dbReference type="KEGG" id="paun:MJA45_21395"/>
<keyword evidence="2" id="KW-1185">Reference proteome</keyword>
<accession>A0AA96RGK8</accession>
<sequence>MTNAEQLARFEEAVRTAEIMIGQPKAIAPDFKLIPVDRVGKELTAVHLWTGGRGILEVNDLYCTLTEDGKALILSLLKDAGAY</sequence>
<dbReference type="RefSeq" id="WP_315603928.1">
    <property type="nucleotide sequence ID" value="NZ_CP130318.1"/>
</dbReference>
<proteinExistence type="predicted"/>
<name>A0AA96RGK8_9BACL</name>
<gene>
    <name evidence="1" type="ORF">MJA45_21395</name>
</gene>
<organism evidence="1 2">
    <name type="scientific">Paenibacillus aurantius</name>
    <dbReference type="NCBI Taxonomy" id="2918900"/>
    <lineage>
        <taxon>Bacteria</taxon>
        <taxon>Bacillati</taxon>
        <taxon>Bacillota</taxon>
        <taxon>Bacilli</taxon>
        <taxon>Bacillales</taxon>
        <taxon>Paenibacillaceae</taxon>
        <taxon>Paenibacillus</taxon>
    </lineage>
</organism>
<dbReference type="AlphaFoldDB" id="A0AA96RGK8"/>
<reference evidence="1 2" key="1">
    <citation type="submission" date="2022-02" db="EMBL/GenBank/DDBJ databases">
        <title>Paenibacillus sp. MBLB1776 Whole Genome Shotgun Sequencing.</title>
        <authorList>
            <person name="Hwang C.Y."/>
            <person name="Cho E.-S."/>
            <person name="Seo M.-J."/>
        </authorList>
    </citation>
    <scope>NUCLEOTIDE SEQUENCE [LARGE SCALE GENOMIC DNA]</scope>
    <source>
        <strain evidence="1 2">MBLB1776</strain>
    </source>
</reference>
<evidence type="ECO:0000313" key="1">
    <source>
        <dbReference type="EMBL" id="WNQ10154.1"/>
    </source>
</evidence>
<dbReference type="Proteomes" id="UP001305702">
    <property type="component" value="Chromosome"/>
</dbReference>
<dbReference type="EMBL" id="CP130318">
    <property type="protein sequence ID" value="WNQ10154.1"/>
    <property type="molecule type" value="Genomic_DNA"/>
</dbReference>
<evidence type="ECO:0000313" key="2">
    <source>
        <dbReference type="Proteomes" id="UP001305702"/>
    </source>
</evidence>